<accession>A0A067N5Z3</accession>
<proteinExistence type="predicted"/>
<dbReference type="OrthoDB" id="6604875at2759"/>
<reference evidence="4" key="1">
    <citation type="journal article" date="2014" name="Proc. Natl. Acad. Sci. U.S.A.">
        <title>Extensive sampling of basidiomycete genomes demonstrates inadequacy of the white-rot/brown-rot paradigm for wood decay fungi.</title>
        <authorList>
            <person name="Riley R."/>
            <person name="Salamov A.A."/>
            <person name="Brown D.W."/>
            <person name="Nagy L.G."/>
            <person name="Floudas D."/>
            <person name="Held B.W."/>
            <person name="Levasseur A."/>
            <person name="Lombard V."/>
            <person name="Morin E."/>
            <person name="Otillar R."/>
            <person name="Lindquist E.A."/>
            <person name="Sun H."/>
            <person name="LaButti K.M."/>
            <person name="Schmutz J."/>
            <person name="Jabbour D."/>
            <person name="Luo H."/>
            <person name="Baker S.E."/>
            <person name="Pisabarro A.G."/>
            <person name="Walton J.D."/>
            <person name="Blanchette R.A."/>
            <person name="Henrissat B."/>
            <person name="Martin F."/>
            <person name="Cullen D."/>
            <person name="Hibbett D.S."/>
            <person name="Grigoriev I.V."/>
        </authorList>
    </citation>
    <scope>NUCLEOTIDE SEQUENCE [LARGE SCALE GENOMIC DNA]</scope>
    <source>
        <strain evidence="4">FD-172 SS1</strain>
    </source>
</reference>
<evidence type="ECO:0000313" key="4">
    <source>
        <dbReference type="Proteomes" id="UP000027195"/>
    </source>
</evidence>
<evidence type="ECO:0000313" key="3">
    <source>
        <dbReference type="EMBL" id="KDQ19557.1"/>
    </source>
</evidence>
<name>A0A067N5Z3_BOTB1</name>
<dbReference type="InterPro" id="IPR028036">
    <property type="entry name" value="DMAC1-like_dom"/>
</dbReference>
<evidence type="ECO:0000256" key="1">
    <source>
        <dbReference type="SAM" id="MobiDB-lite"/>
    </source>
</evidence>
<protein>
    <recommendedName>
        <fullName evidence="2">Distal membrane-arm assembly complex protein 1-like domain-containing protein</fullName>
    </recommendedName>
</protein>
<sequence length="90" mass="9242">MTISIATEISQEDRTASQGTPPPSPPPPQTPQAPLQAPRKLGDCTACRVTGTVALTGLGLHCLNQSRRHAPGSVGGKRVMAAVGLCTCSH</sequence>
<dbReference type="HOGENOM" id="CLU_2440558_0_0_1"/>
<dbReference type="STRING" id="930990.A0A067N5Z3"/>
<evidence type="ECO:0000259" key="2">
    <source>
        <dbReference type="Pfam" id="PF15055"/>
    </source>
</evidence>
<dbReference type="Pfam" id="PF15055">
    <property type="entry name" value="DMAC1_Dmo2"/>
    <property type="match status" value="1"/>
</dbReference>
<gene>
    <name evidence="3" type="ORF">BOTBODRAFT_153491</name>
</gene>
<dbReference type="EMBL" id="KL198019">
    <property type="protein sequence ID" value="KDQ19557.1"/>
    <property type="molecule type" value="Genomic_DNA"/>
</dbReference>
<organism evidence="3 4">
    <name type="scientific">Botryobasidium botryosum (strain FD-172 SS1)</name>
    <dbReference type="NCBI Taxonomy" id="930990"/>
    <lineage>
        <taxon>Eukaryota</taxon>
        <taxon>Fungi</taxon>
        <taxon>Dikarya</taxon>
        <taxon>Basidiomycota</taxon>
        <taxon>Agaricomycotina</taxon>
        <taxon>Agaricomycetes</taxon>
        <taxon>Cantharellales</taxon>
        <taxon>Botryobasidiaceae</taxon>
        <taxon>Botryobasidium</taxon>
    </lineage>
</organism>
<dbReference type="AlphaFoldDB" id="A0A067N5Z3"/>
<feature type="region of interest" description="Disordered" evidence="1">
    <location>
        <begin position="1"/>
        <end position="39"/>
    </location>
</feature>
<dbReference type="Proteomes" id="UP000027195">
    <property type="component" value="Unassembled WGS sequence"/>
</dbReference>
<keyword evidence="4" id="KW-1185">Reference proteome</keyword>
<dbReference type="InParanoid" id="A0A067N5Z3"/>
<feature type="domain" description="Distal membrane-arm assembly complex protein 1-like" evidence="2">
    <location>
        <begin position="43"/>
        <end position="85"/>
    </location>
</feature>
<feature type="compositionally biased region" description="Pro residues" evidence="1">
    <location>
        <begin position="20"/>
        <end position="31"/>
    </location>
</feature>